<name>A0A328E0K8_9ASTE</name>
<organism evidence="1 2">
    <name type="scientific">Cuscuta australis</name>
    <dbReference type="NCBI Taxonomy" id="267555"/>
    <lineage>
        <taxon>Eukaryota</taxon>
        <taxon>Viridiplantae</taxon>
        <taxon>Streptophyta</taxon>
        <taxon>Embryophyta</taxon>
        <taxon>Tracheophyta</taxon>
        <taxon>Spermatophyta</taxon>
        <taxon>Magnoliopsida</taxon>
        <taxon>eudicotyledons</taxon>
        <taxon>Gunneridae</taxon>
        <taxon>Pentapetalae</taxon>
        <taxon>asterids</taxon>
        <taxon>lamiids</taxon>
        <taxon>Solanales</taxon>
        <taxon>Convolvulaceae</taxon>
        <taxon>Cuscuteae</taxon>
        <taxon>Cuscuta</taxon>
        <taxon>Cuscuta subgen. Grammica</taxon>
        <taxon>Cuscuta sect. Cleistogrammica</taxon>
    </lineage>
</organism>
<sequence length="187" mass="20702">MGPCYDGGCVEERGFGSSDAEEQHNGVHAFSVDGDHAELPHRRLDDGRQRRTFHEAVVGGPERAGFVLQVLLDTGVFPGGFPVQCAVDKILQPRQLPHQRTLPEEDGGRGWSRQPVRDVRVDGGVRGEDGEQRELFLVSGAQSILLLLPPFFVDLWTYSYVRLLHGHGLHALFPGRHGRFRVGGFNS</sequence>
<evidence type="ECO:0000313" key="2">
    <source>
        <dbReference type="Proteomes" id="UP000249390"/>
    </source>
</evidence>
<comment type="caution">
    <text evidence="1">The sequence shown here is derived from an EMBL/GenBank/DDBJ whole genome shotgun (WGS) entry which is preliminary data.</text>
</comment>
<gene>
    <name evidence="1" type="ORF">DM860_011014</name>
</gene>
<dbReference type="EMBL" id="NQVE01000050">
    <property type="protein sequence ID" value="RAL51512.1"/>
    <property type="molecule type" value="Genomic_DNA"/>
</dbReference>
<evidence type="ECO:0000313" key="1">
    <source>
        <dbReference type="EMBL" id="RAL51512.1"/>
    </source>
</evidence>
<keyword evidence="2" id="KW-1185">Reference proteome</keyword>
<protein>
    <submittedName>
        <fullName evidence="1">Uncharacterized protein</fullName>
    </submittedName>
</protein>
<dbReference type="AlphaFoldDB" id="A0A328E0K8"/>
<reference evidence="1 2" key="1">
    <citation type="submission" date="2018-06" db="EMBL/GenBank/DDBJ databases">
        <title>The Genome of Cuscuta australis (Dodder) Provides Insight into the Evolution of Plant Parasitism.</title>
        <authorList>
            <person name="Liu H."/>
        </authorList>
    </citation>
    <scope>NUCLEOTIDE SEQUENCE [LARGE SCALE GENOMIC DNA]</scope>
    <source>
        <strain evidence="2">cv. Yunnan</strain>
        <tissue evidence="1">Vines</tissue>
    </source>
</reference>
<accession>A0A328E0K8</accession>
<dbReference type="Proteomes" id="UP000249390">
    <property type="component" value="Unassembled WGS sequence"/>
</dbReference>
<proteinExistence type="predicted"/>